<feature type="domain" description="Nucleoside phosphorylase" evidence="1">
    <location>
        <begin position="142"/>
        <end position="199"/>
    </location>
</feature>
<reference evidence="2 3" key="1">
    <citation type="submission" date="2017-04" db="EMBL/GenBank/DDBJ databases">
        <authorList>
            <person name="Afonso C.L."/>
            <person name="Miller P.J."/>
            <person name="Scott M.A."/>
            <person name="Spackman E."/>
            <person name="Goraichik I."/>
            <person name="Dimitrov K.M."/>
            <person name="Suarez D.L."/>
            <person name="Swayne D.E."/>
        </authorList>
    </citation>
    <scope>NUCLEOTIDE SEQUENCE [LARGE SCALE GENOMIC DNA]</scope>
    <source>
        <strain evidence="2 3">CGMCC 1.10972</strain>
    </source>
</reference>
<dbReference type="RefSeq" id="WP_084410447.1">
    <property type="nucleotide sequence ID" value="NZ_FWXR01000011.1"/>
</dbReference>
<dbReference type="Pfam" id="PF01048">
    <property type="entry name" value="PNP_UDP_1"/>
    <property type="match status" value="1"/>
</dbReference>
<evidence type="ECO:0000313" key="2">
    <source>
        <dbReference type="EMBL" id="SMC87705.1"/>
    </source>
</evidence>
<dbReference type="GO" id="GO:0003824">
    <property type="term" value="F:catalytic activity"/>
    <property type="evidence" value="ECO:0007669"/>
    <property type="project" value="InterPro"/>
</dbReference>
<evidence type="ECO:0000259" key="1">
    <source>
        <dbReference type="Pfam" id="PF01048"/>
    </source>
</evidence>
<gene>
    <name evidence="2" type="ORF">SAMN06297251_1119</name>
</gene>
<dbReference type="Gene3D" id="3.40.50.1580">
    <property type="entry name" value="Nucleoside phosphorylase domain"/>
    <property type="match status" value="1"/>
</dbReference>
<evidence type="ECO:0000313" key="3">
    <source>
        <dbReference type="Proteomes" id="UP000192656"/>
    </source>
</evidence>
<dbReference type="STRING" id="937218.SAMN06297251_1119"/>
<sequence>MSFSPDVSLTDLAGRRVLFVMAAHAEYGPALKARIRPLMTGVGPIESALAMGMALQSLAAETRLPDLVVSLGSAGSRRLEQGAIYQVASVSWRDIDASPLGFTKGVTPFLDHPVETALPTPIEALPTARLSTGSDIVTGAAYDGIDADMVDMETFAALRACQRFSLPLIGLRGISDGAADLHHYDDWTELLHVIDEKLAEAVDGLETAIEAGKL</sequence>
<dbReference type="InterPro" id="IPR000845">
    <property type="entry name" value="Nucleoside_phosphorylase_d"/>
</dbReference>
<dbReference type="NCBIfam" id="TIGR01705">
    <property type="entry name" value="MTA_SAH-nuc-hyp"/>
    <property type="match status" value="1"/>
</dbReference>
<keyword evidence="3" id="KW-1185">Reference proteome</keyword>
<dbReference type="AlphaFoldDB" id="A0A1W2CR23"/>
<dbReference type="EMBL" id="FWXR01000011">
    <property type="protein sequence ID" value="SMC87705.1"/>
    <property type="molecule type" value="Genomic_DNA"/>
</dbReference>
<protein>
    <submittedName>
        <fullName evidence="2">Adenosylhomocysteine nucleosidase</fullName>
    </submittedName>
</protein>
<proteinExistence type="predicted"/>
<organism evidence="2 3">
    <name type="scientific">Fulvimarina manganoxydans</name>
    <dbReference type="NCBI Taxonomy" id="937218"/>
    <lineage>
        <taxon>Bacteria</taxon>
        <taxon>Pseudomonadati</taxon>
        <taxon>Pseudomonadota</taxon>
        <taxon>Alphaproteobacteria</taxon>
        <taxon>Hyphomicrobiales</taxon>
        <taxon>Aurantimonadaceae</taxon>
        <taxon>Fulvimarina</taxon>
    </lineage>
</organism>
<dbReference type="InterPro" id="IPR035994">
    <property type="entry name" value="Nucleoside_phosphorylase_sf"/>
</dbReference>
<dbReference type="GO" id="GO:0009116">
    <property type="term" value="P:nucleoside metabolic process"/>
    <property type="evidence" value="ECO:0007669"/>
    <property type="project" value="InterPro"/>
</dbReference>
<dbReference type="Proteomes" id="UP000192656">
    <property type="component" value="Unassembled WGS sequence"/>
</dbReference>
<accession>A0A1W2CR23</accession>
<dbReference type="InterPro" id="IPR010050">
    <property type="entry name" value="MTA_SAH_nuc_hyp"/>
</dbReference>
<dbReference type="OrthoDB" id="997641at2"/>
<name>A0A1W2CR23_9HYPH</name>
<dbReference type="SUPFAM" id="SSF53167">
    <property type="entry name" value="Purine and uridine phosphorylases"/>
    <property type="match status" value="1"/>
</dbReference>